<dbReference type="GO" id="GO:0005634">
    <property type="term" value="C:nucleus"/>
    <property type="evidence" value="ECO:0007669"/>
    <property type="project" value="UniProtKB-SubCell"/>
</dbReference>
<dbReference type="SMART" id="SM00986">
    <property type="entry name" value="UDG"/>
    <property type="match status" value="1"/>
</dbReference>
<dbReference type="RefSeq" id="XP_458540.2">
    <property type="nucleotide sequence ID" value="XM_458540.1"/>
</dbReference>
<keyword evidence="5 7" id="KW-0234">DNA repair</keyword>
<dbReference type="InterPro" id="IPR002043">
    <property type="entry name" value="UDG_fam1"/>
</dbReference>
<dbReference type="NCBIfam" id="NF003592">
    <property type="entry name" value="PRK05254.1-5"/>
    <property type="match status" value="1"/>
</dbReference>
<dbReference type="AlphaFoldDB" id="Q6BTD0"/>
<dbReference type="Pfam" id="PF03167">
    <property type="entry name" value="UDG"/>
    <property type="match status" value="1"/>
</dbReference>
<keyword evidence="3 7" id="KW-0378">Hydrolase</keyword>
<dbReference type="GO" id="GO:0097510">
    <property type="term" value="P:base-excision repair, AP site formation via deaminated base removal"/>
    <property type="evidence" value="ECO:0007669"/>
    <property type="project" value="TreeGrafter"/>
</dbReference>
<dbReference type="GO" id="GO:0004844">
    <property type="term" value="F:uracil DNA N-glycosylase activity"/>
    <property type="evidence" value="ECO:0007669"/>
    <property type="project" value="UniProtKB-UniRule"/>
</dbReference>
<dbReference type="InterPro" id="IPR005122">
    <property type="entry name" value="Uracil-DNA_glycosylase-like"/>
</dbReference>
<evidence type="ECO:0000313" key="10">
    <source>
        <dbReference type="Proteomes" id="UP000000599"/>
    </source>
</evidence>
<gene>
    <name evidence="7" type="primary">UNG1</name>
    <name evidence="9" type="ordered locus">DEHA2D01650g</name>
</gene>
<evidence type="ECO:0000256" key="3">
    <source>
        <dbReference type="ARBA" id="ARBA00022801"/>
    </source>
</evidence>
<dbReference type="OrthoDB" id="10031947at2759"/>
<proteinExistence type="inferred from homology"/>
<dbReference type="SUPFAM" id="SSF52141">
    <property type="entry name" value="Uracil-DNA glycosylase-like"/>
    <property type="match status" value="1"/>
</dbReference>
<dbReference type="KEGG" id="dha:DEHA2D01650g"/>
<dbReference type="OMA" id="PDNGYLM"/>
<keyword evidence="4 7" id="KW-0496">Mitochondrion</keyword>
<keyword evidence="10" id="KW-1185">Reference proteome</keyword>
<sequence>MSDVSFIAKRSSESNEQLGSKKSKLITDFFQSKSIDTTGTINKSTSIESTNDQEKHTTNIPAWNETINKHEKYTISTKIDKDNSNVSDEDRYAEFCAEHNFNKEEWVDSLTTEEKDLLDLEIKYLHITWLVFLHKTITRPYFLKLKQFLKSQSGKTIFPPKEQIYSWSHYTPLPSIKCLVLGQDPYHNFNQAHGLAFSVLEPTRPPPSLLNIYKTLKIDYPDFIIPEYQVLAKQGNPGGGNLTKWAKQGVLLLNAVLTVGCHKANSHARQGWETFTEEILKTAINYYNKEQSNGFVIMAWGTPAQKRISNFNSLLNSNKFLVLKTVHPSPLSARRGFFDSKVFKNCNEWLNENGNSKIDWGLIDGNVVL</sequence>
<dbReference type="VEuPathDB" id="FungiDB:DEHA2D01650g"/>
<dbReference type="NCBIfam" id="NF003589">
    <property type="entry name" value="PRK05254.1-2"/>
    <property type="match status" value="1"/>
</dbReference>
<comment type="function">
    <text evidence="7">Excises uracil residues from the DNA which can arise as a result of misincorporation of dUMP residues by DNA polymerase or due to deamination of cytosine.</text>
</comment>
<dbReference type="FunCoup" id="Q6BTD0">
    <property type="interactions" value="321"/>
</dbReference>
<dbReference type="NCBIfam" id="TIGR00628">
    <property type="entry name" value="ung"/>
    <property type="match status" value="1"/>
</dbReference>
<evidence type="ECO:0000256" key="2">
    <source>
        <dbReference type="ARBA" id="ARBA00022763"/>
    </source>
</evidence>
<dbReference type="SMART" id="SM00987">
    <property type="entry name" value="UreE_C"/>
    <property type="match status" value="1"/>
</dbReference>
<reference evidence="9 10" key="1">
    <citation type="journal article" date="2004" name="Nature">
        <title>Genome evolution in yeasts.</title>
        <authorList>
            <consortium name="Genolevures"/>
            <person name="Dujon B."/>
            <person name="Sherman D."/>
            <person name="Fischer G."/>
            <person name="Durrens P."/>
            <person name="Casaregola S."/>
            <person name="Lafontaine I."/>
            <person name="de Montigny J."/>
            <person name="Marck C."/>
            <person name="Neuveglise C."/>
            <person name="Talla E."/>
            <person name="Goffard N."/>
            <person name="Frangeul L."/>
            <person name="Aigle M."/>
            <person name="Anthouard V."/>
            <person name="Babour A."/>
            <person name="Barbe V."/>
            <person name="Barnay S."/>
            <person name="Blanchin S."/>
            <person name="Beckerich J.M."/>
            <person name="Beyne E."/>
            <person name="Bleykasten C."/>
            <person name="Boisrame A."/>
            <person name="Boyer J."/>
            <person name="Cattolico L."/>
            <person name="Confanioleri F."/>
            <person name="de Daruvar A."/>
            <person name="Despons L."/>
            <person name="Fabre E."/>
            <person name="Fairhead C."/>
            <person name="Ferry-Dumazet H."/>
            <person name="Groppi A."/>
            <person name="Hantraye F."/>
            <person name="Hennequin C."/>
            <person name="Jauniaux N."/>
            <person name="Joyet P."/>
            <person name="Kachouri R."/>
            <person name="Kerrest A."/>
            <person name="Koszul R."/>
            <person name="Lemaire M."/>
            <person name="Lesur I."/>
            <person name="Ma L."/>
            <person name="Muller H."/>
            <person name="Nicaud J.M."/>
            <person name="Nikolski M."/>
            <person name="Oztas S."/>
            <person name="Ozier-Kalogeropoulos O."/>
            <person name="Pellenz S."/>
            <person name="Potier S."/>
            <person name="Richard G.F."/>
            <person name="Straub M.L."/>
            <person name="Suleau A."/>
            <person name="Swennene D."/>
            <person name="Tekaia F."/>
            <person name="Wesolowski-Louvel M."/>
            <person name="Westhof E."/>
            <person name="Wirth B."/>
            <person name="Zeniou-Meyer M."/>
            <person name="Zivanovic I."/>
            <person name="Bolotin-Fukuhara M."/>
            <person name="Thierry A."/>
            <person name="Bouchier C."/>
            <person name="Caudron B."/>
            <person name="Scarpelli C."/>
            <person name="Gaillardin C."/>
            <person name="Weissenbach J."/>
            <person name="Wincker P."/>
            <person name="Souciet J.L."/>
        </authorList>
    </citation>
    <scope>NUCLEOTIDE SEQUENCE [LARGE SCALE GENOMIC DNA]</scope>
    <source>
        <strain evidence="10">ATCC 36239 / CBS 767 / BCRC 21394 / JCM 1990 / NBRC 0083 / IGC 2968</strain>
    </source>
</reference>
<dbReference type="PANTHER" id="PTHR11264">
    <property type="entry name" value="URACIL-DNA GLYCOSYLASE"/>
    <property type="match status" value="1"/>
</dbReference>
<feature type="domain" description="Uracil-DNA glycosylase-like" evidence="8">
    <location>
        <begin position="169"/>
        <end position="350"/>
    </location>
</feature>
<dbReference type="Gene3D" id="3.40.470.10">
    <property type="entry name" value="Uracil-DNA glycosylase-like domain"/>
    <property type="match status" value="1"/>
</dbReference>
<dbReference type="EMBL" id="CR382136">
    <property type="protein sequence ID" value="CAG86672.2"/>
    <property type="molecule type" value="Genomic_DNA"/>
</dbReference>
<keyword evidence="2 7" id="KW-0227">DNA damage</keyword>
<evidence type="ECO:0000256" key="1">
    <source>
        <dbReference type="ARBA" id="ARBA00008184"/>
    </source>
</evidence>
<comment type="subcellular location">
    <subcellularLocation>
        <location evidence="7">Mitochondrion</location>
    </subcellularLocation>
    <subcellularLocation>
        <location evidence="7">Nucleus</location>
    </subcellularLocation>
</comment>
<keyword evidence="6 7" id="KW-0539">Nucleus</keyword>
<dbReference type="STRING" id="284592.Q6BTD0"/>
<dbReference type="FunFam" id="3.40.470.10:FF:000007">
    <property type="entry name" value="Uracil-DNA glycosylase"/>
    <property type="match status" value="1"/>
</dbReference>
<dbReference type="GO" id="GO:0005739">
    <property type="term" value="C:mitochondrion"/>
    <property type="evidence" value="ECO:0007669"/>
    <property type="project" value="UniProtKB-SubCell"/>
</dbReference>
<dbReference type="NCBIfam" id="NF003588">
    <property type="entry name" value="PRK05254.1-1"/>
    <property type="match status" value="1"/>
</dbReference>
<evidence type="ECO:0000256" key="6">
    <source>
        <dbReference type="ARBA" id="ARBA00023242"/>
    </source>
</evidence>
<evidence type="ECO:0000256" key="7">
    <source>
        <dbReference type="HAMAP-Rule" id="MF_03166"/>
    </source>
</evidence>
<comment type="similarity">
    <text evidence="1 7">Belongs to the uracil-DNA glycosylase (UDG) superfamily. UNG family.</text>
</comment>
<dbReference type="HOGENOM" id="CLU_032162_2_2_1"/>
<dbReference type="Proteomes" id="UP000000599">
    <property type="component" value="Chromosome D"/>
</dbReference>
<organism evidence="9 10">
    <name type="scientific">Debaryomyces hansenii (strain ATCC 36239 / CBS 767 / BCRC 21394 / JCM 1990 / NBRC 0083 / IGC 2968)</name>
    <name type="common">Yeast</name>
    <name type="synonym">Torulaspora hansenii</name>
    <dbReference type="NCBI Taxonomy" id="284592"/>
    <lineage>
        <taxon>Eukaryota</taxon>
        <taxon>Fungi</taxon>
        <taxon>Dikarya</taxon>
        <taxon>Ascomycota</taxon>
        <taxon>Saccharomycotina</taxon>
        <taxon>Pichiomycetes</taxon>
        <taxon>Debaryomycetaceae</taxon>
        <taxon>Debaryomyces</taxon>
    </lineage>
</organism>
<dbReference type="eggNOG" id="KOG2994">
    <property type="taxonomic scope" value="Eukaryota"/>
</dbReference>
<dbReference type="GeneID" id="2900965"/>
<dbReference type="CDD" id="cd10027">
    <property type="entry name" value="UDG-F1-like"/>
    <property type="match status" value="1"/>
</dbReference>
<protein>
    <recommendedName>
        <fullName evidence="7">Uracil-DNA glycosylase</fullName>
        <shortName evidence="7">UDG</shortName>
        <ecNumber evidence="7">3.2.2.27</ecNumber>
    </recommendedName>
</protein>
<dbReference type="InterPro" id="IPR036895">
    <property type="entry name" value="Uracil-DNA_glycosylase-like_sf"/>
</dbReference>
<evidence type="ECO:0000313" key="9">
    <source>
        <dbReference type="EMBL" id="CAG86672.2"/>
    </source>
</evidence>
<name>Q6BTD0_DEBHA</name>
<evidence type="ECO:0000256" key="5">
    <source>
        <dbReference type="ARBA" id="ARBA00023204"/>
    </source>
</evidence>
<evidence type="ECO:0000259" key="8">
    <source>
        <dbReference type="SMART" id="SM00986"/>
    </source>
</evidence>
<dbReference type="InParanoid" id="Q6BTD0"/>
<feature type="active site" description="Proton acceptor" evidence="7">
    <location>
        <position position="184"/>
    </location>
</feature>
<evidence type="ECO:0000256" key="4">
    <source>
        <dbReference type="ARBA" id="ARBA00023128"/>
    </source>
</evidence>
<comment type="catalytic activity">
    <reaction evidence="7">
        <text>Hydrolyzes single-stranded DNA or mismatched double-stranded DNA and polynucleotides, releasing free uracil.</text>
        <dbReference type="EC" id="3.2.2.27"/>
    </reaction>
</comment>
<dbReference type="EC" id="3.2.2.27" evidence="7"/>
<accession>Q6BTD0</accession>
<dbReference type="HAMAP" id="MF_00148">
    <property type="entry name" value="UDG"/>
    <property type="match status" value="1"/>
</dbReference>
<dbReference type="PANTHER" id="PTHR11264:SF0">
    <property type="entry name" value="URACIL-DNA GLYCOSYLASE"/>
    <property type="match status" value="1"/>
</dbReference>